<reference evidence="1" key="1">
    <citation type="journal article" date="2008" name="Nature">
        <title>The amphioxus genome and the evolution of the chordate karyotype.</title>
        <authorList>
            <consortium name="US DOE Joint Genome Institute (JGI-PGF)"/>
            <person name="Putnam N.H."/>
            <person name="Butts T."/>
            <person name="Ferrier D.E.K."/>
            <person name="Furlong R.F."/>
            <person name="Hellsten U."/>
            <person name="Kawashima T."/>
            <person name="Robinson-Rechavi M."/>
            <person name="Shoguchi E."/>
            <person name="Terry A."/>
            <person name="Yu J.-K."/>
            <person name="Benito-Gutierrez E.L."/>
            <person name="Dubchak I."/>
            <person name="Garcia-Fernandez J."/>
            <person name="Gibson-Brown J.J."/>
            <person name="Grigoriev I.V."/>
            <person name="Horton A.C."/>
            <person name="de Jong P.J."/>
            <person name="Jurka J."/>
            <person name="Kapitonov V.V."/>
            <person name="Kohara Y."/>
            <person name="Kuroki Y."/>
            <person name="Lindquist E."/>
            <person name="Lucas S."/>
            <person name="Osoegawa K."/>
            <person name="Pennacchio L.A."/>
            <person name="Salamov A.A."/>
            <person name="Satou Y."/>
            <person name="Sauka-Spengler T."/>
            <person name="Schmutz J."/>
            <person name="Shin-I T."/>
            <person name="Toyoda A."/>
            <person name="Bronner-Fraser M."/>
            <person name="Fujiyama A."/>
            <person name="Holland L.Z."/>
            <person name="Holland P.W.H."/>
            <person name="Satoh N."/>
            <person name="Rokhsar D.S."/>
        </authorList>
    </citation>
    <scope>NUCLEOTIDE SEQUENCE [LARGE SCALE GENOMIC DNA]</scope>
    <source>
        <strain evidence="1">S238N-H82</strain>
        <tissue evidence="1">Testes</tissue>
    </source>
</reference>
<proteinExistence type="predicted"/>
<protein>
    <submittedName>
        <fullName evidence="1">Uncharacterized protein</fullName>
    </submittedName>
</protein>
<name>C3ZPF3_BRAFL</name>
<accession>C3ZPF3</accession>
<dbReference type="EMBL" id="GG666656">
    <property type="protein sequence ID" value="EEN45650.1"/>
    <property type="molecule type" value="Genomic_DNA"/>
</dbReference>
<evidence type="ECO:0000313" key="1">
    <source>
        <dbReference type="EMBL" id="EEN45650.1"/>
    </source>
</evidence>
<dbReference type="GO" id="GO:0005975">
    <property type="term" value="P:carbohydrate metabolic process"/>
    <property type="evidence" value="ECO:0007669"/>
    <property type="project" value="InterPro"/>
</dbReference>
<organism>
    <name type="scientific">Branchiostoma floridae</name>
    <name type="common">Florida lancelet</name>
    <name type="synonym">Amphioxus</name>
    <dbReference type="NCBI Taxonomy" id="7739"/>
    <lineage>
        <taxon>Eukaryota</taxon>
        <taxon>Metazoa</taxon>
        <taxon>Chordata</taxon>
        <taxon>Cephalochordata</taxon>
        <taxon>Leptocardii</taxon>
        <taxon>Amphioxiformes</taxon>
        <taxon>Branchiostomatidae</taxon>
        <taxon>Branchiostoma</taxon>
    </lineage>
</organism>
<dbReference type="InParanoid" id="C3ZPF3"/>
<sequence>MATDKYLTASQKAVDCLLNTICQPDFRKEHKDLAFYFKSVTSLLLGGKVREANIVLDHIKDTCTKDGDYISPGAEVGQKSANGAYNEFWAYANGWIAMGAMRLQRFDVAYSAYAYIQEKFFHPALGGATVKAYSKTEMLYNIFCSCQYVIVVLAQVKDFPAEAAAICAVKATEPNQLYFFLGYPVAFLVKLAAATGNQSFRDCAEDILEFGMRCHESMYSSNFSHKVGWGAACLAAACTNRDNKEKYIQVATKIADHLVSLQSDRGSFLDSGPEMDNLDQSAEISVWLREIATELDRAERSSL</sequence>
<dbReference type="STRING" id="7739.C3ZPF3"/>
<dbReference type="AlphaFoldDB" id="C3ZPF3"/>
<dbReference type="InterPro" id="IPR008928">
    <property type="entry name" value="6-hairpin_glycosidase_sf"/>
</dbReference>
<dbReference type="SUPFAM" id="SSF48208">
    <property type="entry name" value="Six-hairpin glycosidases"/>
    <property type="match status" value="1"/>
</dbReference>
<gene>
    <name evidence="1" type="ORF">BRAFLDRAFT_99246</name>
</gene>